<gene>
    <name evidence="2" type="ORF">Adt_23794</name>
</gene>
<proteinExistence type="predicted"/>
<comment type="caution">
    <text evidence="2">The sequence shown here is derived from an EMBL/GenBank/DDBJ whole genome shotgun (WGS) entry which is preliminary data.</text>
</comment>
<sequence>MRTDLQSRILARAKKYISVEEATSNQENDRSDRRDNAKNKEKDLKSEKKESSKKALEFQHPGRPTPTLPRYQGYHVLNTSLENVLMKTKGNDILKKARSKRASSSELNRKRYCRYHQSTGHDTDDCRDLKGKIESLIERGHLKEFLARPPGGG</sequence>
<evidence type="ECO:0008006" key="4">
    <source>
        <dbReference type="Google" id="ProtNLM"/>
    </source>
</evidence>
<dbReference type="EMBL" id="JBFOLK010000007">
    <property type="protein sequence ID" value="KAL2498244.1"/>
    <property type="molecule type" value="Genomic_DNA"/>
</dbReference>
<dbReference type="AlphaFoldDB" id="A0ABD1SBV6"/>
<organism evidence="2 3">
    <name type="scientific">Abeliophyllum distichum</name>
    <dbReference type="NCBI Taxonomy" id="126358"/>
    <lineage>
        <taxon>Eukaryota</taxon>
        <taxon>Viridiplantae</taxon>
        <taxon>Streptophyta</taxon>
        <taxon>Embryophyta</taxon>
        <taxon>Tracheophyta</taxon>
        <taxon>Spermatophyta</taxon>
        <taxon>Magnoliopsida</taxon>
        <taxon>eudicotyledons</taxon>
        <taxon>Gunneridae</taxon>
        <taxon>Pentapetalae</taxon>
        <taxon>asterids</taxon>
        <taxon>lamiids</taxon>
        <taxon>Lamiales</taxon>
        <taxon>Oleaceae</taxon>
        <taxon>Forsythieae</taxon>
        <taxon>Abeliophyllum</taxon>
    </lineage>
</organism>
<feature type="region of interest" description="Disordered" evidence="1">
    <location>
        <begin position="20"/>
        <end position="71"/>
    </location>
</feature>
<dbReference type="Proteomes" id="UP001604336">
    <property type="component" value="Unassembled WGS sequence"/>
</dbReference>
<keyword evidence="3" id="KW-1185">Reference proteome</keyword>
<evidence type="ECO:0000256" key="1">
    <source>
        <dbReference type="SAM" id="MobiDB-lite"/>
    </source>
</evidence>
<reference evidence="3" key="1">
    <citation type="submission" date="2024-07" db="EMBL/GenBank/DDBJ databases">
        <title>Two chromosome-level genome assemblies of Korean endemic species Abeliophyllum distichum and Forsythia ovata (Oleaceae).</title>
        <authorList>
            <person name="Jang H."/>
        </authorList>
    </citation>
    <scope>NUCLEOTIDE SEQUENCE [LARGE SCALE GENOMIC DNA]</scope>
</reference>
<name>A0ABD1SBV6_9LAMI</name>
<accession>A0ABD1SBV6</accession>
<feature type="compositionally biased region" description="Basic and acidic residues" evidence="1">
    <location>
        <begin position="27"/>
        <end position="57"/>
    </location>
</feature>
<evidence type="ECO:0000313" key="2">
    <source>
        <dbReference type="EMBL" id="KAL2498244.1"/>
    </source>
</evidence>
<protein>
    <recommendedName>
        <fullName evidence="4">Reverse transcriptase domain-containing protein</fullName>
    </recommendedName>
</protein>
<evidence type="ECO:0000313" key="3">
    <source>
        <dbReference type="Proteomes" id="UP001604336"/>
    </source>
</evidence>